<name>A0ABU8WAP3_9BURK</name>
<dbReference type="RefSeq" id="WP_340368019.1">
    <property type="nucleotide sequence ID" value="NZ_JBBKZV010000047.1"/>
</dbReference>
<protein>
    <submittedName>
        <fullName evidence="1">Uncharacterized protein</fullName>
    </submittedName>
</protein>
<evidence type="ECO:0000313" key="2">
    <source>
        <dbReference type="Proteomes" id="UP001363010"/>
    </source>
</evidence>
<sequence>MNESHASIGYELRFCRLCDGGQAFAFPCDALGHVDMDSMSERTRNNYLFARALMGIDIARPDVRLRGH</sequence>
<reference evidence="1 2" key="1">
    <citation type="submission" date="2024-03" db="EMBL/GenBank/DDBJ databases">
        <title>Novel species of the genus Variovorax.</title>
        <authorList>
            <person name="Liu Q."/>
            <person name="Xin Y.-H."/>
        </authorList>
    </citation>
    <scope>NUCLEOTIDE SEQUENCE [LARGE SCALE GENOMIC DNA]</scope>
    <source>
        <strain evidence="1 2">KACC 18501</strain>
    </source>
</reference>
<evidence type="ECO:0000313" key="1">
    <source>
        <dbReference type="EMBL" id="MEJ8826988.1"/>
    </source>
</evidence>
<organism evidence="1 2">
    <name type="scientific">Variovorax humicola</name>
    <dbReference type="NCBI Taxonomy" id="1769758"/>
    <lineage>
        <taxon>Bacteria</taxon>
        <taxon>Pseudomonadati</taxon>
        <taxon>Pseudomonadota</taxon>
        <taxon>Betaproteobacteria</taxon>
        <taxon>Burkholderiales</taxon>
        <taxon>Comamonadaceae</taxon>
        <taxon>Variovorax</taxon>
    </lineage>
</organism>
<accession>A0ABU8WAP3</accession>
<gene>
    <name evidence="1" type="ORF">WKW80_34170</name>
</gene>
<comment type="caution">
    <text evidence="1">The sequence shown here is derived from an EMBL/GenBank/DDBJ whole genome shotgun (WGS) entry which is preliminary data.</text>
</comment>
<proteinExistence type="predicted"/>
<dbReference type="EMBL" id="JBBKZV010000047">
    <property type="protein sequence ID" value="MEJ8826988.1"/>
    <property type="molecule type" value="Genomic_DNA"/>
</dbReference>
<keyword evidence="2" id="KW-1185">Reference proteome</keyword>
<dbReference type="Proteomes" id="UP001363010">
    <property type="component" value="Unassembled WGS sequence"/>
</dbReference>